<proteinExistence type="predicted"/>
<sequence>MNVKLLSLITAILFLINQTQPSLAARISLETRGQGNKSGEGTEAKKYLVVGKDWKIGSPRRICRLGLYNWFYAKVQPEYFEMTPLSLLQDQEDDYSIPEGLCYNIKDLVGSKLEVSTWWSLSWVEVVQGYCTCIFYKDHECGASLSRSELKKANWTAHNIFWMDHIKPKSFKCFKDNGWEAFKDCAVEITNGVEIGGTPYSQWENGIARKIADTYTKEQIDQKTGQGDCRKVVDDDGVSGMNIRAWKVDGCTCHFFADDSCKERFITYGTNGADQYSKFEVAGNHKILSYRCDLPWGYDTHWHDKTIALVDWKGRVPNKEPHGVWVNYKAKPNDQFYSRKQE</sequence>
<dbReference type="EMBL" id="JAVHNR010000005">
    <property type="protein sequence ID" value="KAK6342952.1"/>
    <property type="molecule type" value="Genomic_DNA"/>
</dbReference>
<name>A0AAN8MWT6_9PEZI</name>
<comment type="caution">
    <text evidence="2">The sequence shown here is derived from an EMBL/GenBank/DDBJ whole genome shotgun (WGS) entry which is preliminary data.</text>
</comment>
<evidence type="ECO:0000313" key="3">
    <source>
        <dbReference type="Proteomes" id="UP001313282"/>
    </source>
</evidence>
<dbReference type="Proteomes" id="UP001313282">
    <property type="component" value="Unassembled WGS sequence"/>
</dbReference>
<feature type="chain" id="PRO_5042814209" evidence="1">
    <location>
        <begin position="25"/>
        <end position="342"/>
    </location>
</feature>
<feature type="signal peptide" evidence="1">
    <location>
        <begin position="1"/>
        <end position="24"/>
    </location>
</feature>
<evidence type="ECO:0000313" key="2">
    <source>
        <dbReference type="EMBL" id="KAK6342952.1"/>
    </source>
</evidence>
<accession>A0AAN8MWT6</accession>
<organism evidence="2 3">
    <name type="scientific">Orbilia javanica</name>
    <dbReference type="NCBI Taxonomy" id="47235"/>
    <lineage>
        <taxon>Eukaryota</taxon>
        <taxon>Fungi</taxon>
        <taxon>Dikarya</taxon>
        <taxon>Ascomycota</taxon>
        <taxon>Pezizomycotina</taxon>
        <taxon>Orbiliomycetes</taxon>
        <taxon>Orbiliales</taxon>
        <taxon>Orbiliaceae</taxon>
        <taxon>Orbilia</taxon>
    </lineage>
</organism>
<dbReference type="AlphaFoldDB" id="A0AAN8MWT6"/>
<keyword evidence="1" id="KW-0732">Signal</keyword>
<keyword evidence="3" id="KW-1185">Reference proteome</keyword>
<evidence type="ECO:0000256" key="1">
    <source>
        <dbReference type="SAM" id="SignalP"/>
    </source>
</evidence>
<reference evidence="2 3" key="1">
    <citation type="submission" date="2019-10" db="EMBL/GenBank/DDBJ databases">
        <authorList>
            <person name="Palmer J.M."/>
        </authorList>
    </citation>
    <scope>NUCLEOTIDE SEQUENCE [LARGE SCALE GENOMIC DNA]</scope>
    <source>
        <strain evidence="2 3">TWF718</strain>
    </source>
</reference>
<protein>
    <submittedName>
        <fullName evidence="2">Uncharacterized protein</fullName>
    </submittedName>
</protein>
<gene>
    <name evidence="2" type="ORF">TWF718_008330</name>
</gene>